<evidence type="ECO:0000256" key="2">
    <source>
        <dbReference type="ARBA" id="ARBA00023015"/>
    </source>
</evidence>
<proteinExistence type="inferred from homology"/>
<feature type="domain" description="HTH lysR-type" evidence="5">
    <location>
        <begin position="6"/>
        <end position="64"/>
    </location>
</feature>
<gene>
    <name evidence="6" type="ORF">FHP29_01495</name>
</gene>
<dbReference type="PRINTS" id="PR00039">
    <property type="entry name" value="HTHLYSR"/>
</dbReference>
<dbReference type="SUPFAM" id="SSF53850">
    <property type="entry name" value="Periplasmic binding protein-like II"/>
    <property type="match status" value="1"/>
</dbReference>
<reference evidence="6 7" key="1">
    <citation type="journal article" date="2016" name="Int. J. Syst. Evol. Microbiol.">
        <title>Nocardioides albidus sp. nov., an actinobacterium isolated from garden soil.</title>
        <authorList>
            <person name="Singh H."/>
            <person name="Du J."/>
            <person name="Trinh H."/>
            <person name="Won K."/>
            <person name="Yang J.E."/>
            <person name="Yin C."/>
            <person name="Kook M."/>
            <person name="Yi T.H."/>
        </authorList>
    </citation>
    <scope>NUCLEOTIDE SEQUENCE [LARGE SCALE GENOMIC DNA]</scope>
    <source>
        <strain evidence="6 7">CCTCC AB 2015297</strain>
    </source>
</reference>
<dbReference type="InterPro" id="IPR036390">
    <property type="entry name" value="WH_DNA-bd_sf"/>
</dbReference>
<evidence type="ECO:0000256" key="4">
    <source>
        <dbReference type="ARBA" id="ARBA00023163"/>
    </source>
</evidence>
<dbReference type="Gene3D" id="1.10.10.10">
    <property type="entry name" value="Winged helix-like DNA-binding domain superfamily/Winged helix DNA-binding domain"/>
    <property type="match status" value="1"/>
</dbReference>
<protein>
    <submittedName>
        <fullName evidence="6">LysR family transcriptional regulator</fullName>
    </submittedName>
</protein>
<evidence type="ECO:0000256" key="1">
    <source>
        <dbReference type="ARBA" id="ARBA00009437"/>
    </source>
</evidence>
<dbReference type="InterPro" id="IPR000847">
    <property type="entry name" value="LysR_HTH_N"/>
</dbReference>
<dbReference type="Proteomes" id="UP000313231">
    <property type="component" value="Unassembled WGS sequence"/>
</dbReference>
<keyword evidence="7" id="KW-1185">Reference proteome</keyword>
<dbReference type="RefSeq" id="WP_139621106.1">
    <property type="nucleotide sequence ID" value="NZ_VDMP01000012.1"/>
</dbReference>
<organism evidence="6 7">
    <name type="scientific">Nocardioides albidus</name>
    <dbReference type="NCBI Taxonomy" id="1517589"/>
    <lineage>
        <taxon>Bacteria</taxon>
        <taxon>Bacillati</taxon>
        <taxon>Actinomycetota</taxon>
        <taxon>Actinomycetes</taxon>
        <taxon>Propionibacteriales</taxon>
        <taxon>Nocardioidaceae</taxon>
        <taxon>Nocardioides</taxon>
    </lineage>
</organism>
<dbReference type="PROSITE" id="PS50931">
    <property type="entry name" value="HTH_LYSR"/>
    <property type="match status" value="1"/>
</dbReference>
<dbReference type="PANTHER" id="PTHR30346">
    <property type="entry name" value="TRANSCRIPTIONAL DUAL REGULATOR HCAR-RELATED"/>
    <property type="match status" value="1"/>
</dbReference>
<keyword evidence="2" id="KW-0805">Transcription regulation</keyword>
<comment type="caution">
    <text evidence="6">The sequence shown here is derived from an EMBL/GenBank/DDBJ whole genome shotgun (WGS) entry which is preliminary data.</text>
</comment>
<dbReference type="GO" id="GO:0003700">
    <property type="term" value="F:DNA-binding transcription factor activity"/>
    <property type="evidence" value="ECO:0007669"/>
    <property type="project" value="InterPro"/>
</dbReference>
<dbReference type="AlphaFoldDB" id="A0A5C4WNJ1"/>
<dbReference type="Gene3D" id="3.40.190.10">
    <property type="entry name" value="Periplasmic binding protein-like II"/>
    <property type="match status" value="2"/>
</dbReference>
<evidence type="ECO:0000313" key="6">
    <source>
        <dbReference type="EMBL" id="TNM49552.1"/>
    </source>
</evidence>
<comment type="similarity">
    <text evidence="1">Belongs to the LysR transcriptional regulatory family.</text>
</comment>
<dbReference type="InterPro" id="IPR036388">
    <property type="entry name" value="WH-like_DNA-bd_sf"/>
</dbReference>
<dbReference type="GO" id="GO:0003677">
    <property type="term" value="F:DNA binding"/>
    <property type="evidence" value="ECO:0007669"/>
    <property type="project" value="UniProtKB-KW"/>
</dbReference>
<dbReference type="GO" id="GO:0032993">
    <property type="term" value="C:protein-DNA complex"/>
    <property type="evidence" value="ECO:0007669"/>
    <property type="project" value="TreeGrafter"/>
</dbReference>
<keyword evidence="3" id="KW-0238">DNA-binding</keyword>
<dbReference type="SUPFAM" id="SSF46785">
    <property type="entry name" value="Winged helix' DNA-binding domain"/>
    <property type="match status" value="1"/>
</dbReference>
<sequence>MAEVGFTLTQLRYFAAAAELGSMTAASRELMVSQSAVSTAVAQLEKELGVQLLLRHHARGLTLTAAGEAFHRELRSYLVHTTELAEVARSAGQALLGDLVVGCFTTLGPFELPRMLAACEAEHPGIRISVVEEEHAALKQALRSGRCELALMYGYDLDDDIDHVRVGLAAPYVLVAKGHRLARRKRVRLAELAEEPMVLLDLPHSGPYLEGLVRSTGIRPRIRHRTAGFETVRSMVAHGQGWSVLNQRPASTMTYDGAEVVHLEISDPIAPLEIVLASMKGVRLTARAQAFLRSALPSARRRSSVGSAHER</sequence>
<dbReference type="FunFam" id="1.10.10.10:FF:000001">
    <property type="entry name" value="LysR family transcriptional regulator"/>
    <property type="match status" value="1"/>
</dbReference>
<dbReference type="OrthoDB" id="3461141at2"/>
<dbReference type="Pfam" id="PF00126">
    <property type="entry name" value="HTH_1"/>
    <property type="match status" value="1"/>
</dbReference>
<dbReference type="InterPro" id="IPR005119">
    <property type="entry name" value="LysR_subst-bd"/>
</dbReference>
<name>A0A5C4WNJ1_9ACTN</name>
<evidence type="ECO:0000259" key="5">
    <source>
        <dbReference type="PROSITE" id="PS50931"/>
    </source>
</evidence>
<dbReference type="PANTHER" id="PTHR30346:SF0">
    <property type="entry name" value="HCA OPERON TRANSCRIPTIONAL ACTIVATOR HCAR"/>
    <property type="match status" value="1"/>
</dbReference>
<dbReference type="Pfam" id="PF03466">
    <property type="entry name" value="LysR_substrate"/>
    <property type="match status" value="1"/>
</dbReference>
<evidence type="ECO:0000256" key="3">
    <source>
        <dbReference type="ARBA" id="ARBA00023125"/>
    </source>
</evidence>
<dbReference type="EMBL" id="VDMP01000012">
    <property type="protein sequence ID" value="TNM49552.1"/>
    <property type="molecule type" value="Genomic_DNA"/>
</dbReference>
<accession>A0A5C4WNJ1</accession>
<evidence type="ECO:0000313" key="7">
    <source>
        <dbReference type="Proteomes" id="UP000313231"/>
    </source>
</evidence>
<keyword evidence="4" id="KW-0804">Transcription</keyword>